<dbReference type="Pfam" id="PF16300">
    <property type="entry name" value="WD40_4"/>
    <property type="match status" value="1"/>
</dbReference>
<dbReference type="GO" id="GO:0051015">
    <property type="term" value="F:actin filament binding"/>
    <property type="evidence" value="ECO:0007669"/>
    <property type="project" value="TreeGrafter"/>
</dbReference>
<dbReference type="OrthoDB" id="1850764at2759"/>
<dbReference type="PANTHER" id="PTHR10856">
    <property type="entry name" value="CORONIN"/>
    <property type="match status" value="1"/>
</dbReference>
<evidence type="ECO:0000313" key="3">
    <source>
        <dbReference type="Proteomes" id="UP000053424"/>
    </source>
</evidence>
<dbReference type="PANTHER" id="PTHR10856:SF0">
    <property type="entry name" value="CORONIN"/>
    <property type="match status" value="1"/>
</dbReference>
<feature type="region of interest" description="Disordered" evidence="1">
    <location>
        <begin position="150"/>
        <end position="244"/>
    </location>
</feature>
<accession>A0A0C3BCN3</accession>
<dbReference type="SMART" id="SM01167">
    <property type="entry name" value="DUF1900"/>
    <property type="match status" value="1"/>
</dbReference>
<dbReference type="Gene3D" id="2.130.10.10">
    <property type="entry name" value="YVTN repeat-like/Quinoprotein amine dehydrogenase"/>
    <property type="match status" value="1"/>
</dbReference>
<evidence type="ECO:0008006" key="4">
    <source>
        <dbReference type="Google" id="ProtNLM"/>
    </source>
</evidence>
<sequence length="275" mass="29449">MSERQVGIWETGGLANVKTIGLDQSAGVVMPFWTDNNILFLAGKGDGNIRYYEYDSDTLYALDEHKSSEPQRGMCFLPRRALRIADCEIARAYKVHGSSIEPIAFIVPRKADSFQSDIFPPAPSIEPSLSASEFFNGKVVPRKLVDLSNGSTLDGPKPSAAPSFSAATPATPATPASASPYAIQPTRTFSASAPTPAAAPQPAAISIPEPKRTFSTSPSPTPVTAAEVKTPARSQTIDNKDDLAAENQRLEGELRDAREKIRNLEGDYPCPGAVE</sequence>
<evidence type="ECO:0000313" key="2">
    <source>
        <dbReference type="EMBL" id="KIM34575.1"/>
    </source>
</evidence>
<gene>
    <name evidence="2" type="ORF">M413DRAFT_14985</name>
</gene>
<dbReference type="AlphaFoldDB" id="A0A0C3BCN3"/>
<dbReference type="Proteomes" id="UP000053424">
    <property type="component" value="Unassembled WGS sequence"/>
</dbReference>
<organism evidence="2 3">
    <name type="scientific">Hebeloma cylindrosporum</name>
    <dbReference type="NCBI Taxonomy" id="76867"/>
    <lineage>
        <taxon>Eukaryota</taxon>
        <taxon>Fungi</taxon>
        <taxon>Dikarya</taxon>
        <taxon>Basidiomycota</taxon>
        <taxon>Agaricomycotina</taxon>
        <taxon>Agaricomycetes</taxon>
        <taxon>Agaricomycetidae</taxon>
        <taxon>Agaricales</taxon>
        <taxon>Agaricineae</taxon>
        <taxon>Hymenogastraceae</taxon>
        <taxon>Hebeloma</taxon>
    </lineage>
</organism>
<dbReference type="EMBL" id="KN831941">
    <property type="protein sequence ID" value="KIM34575.1"/>
    <property type="molecule type" value="Genomic_DNA"/>
</dbReference>
<keyword evidence="3" id="KW-1185">Reference proteome</keyword>
<evidence type="ECO:0000256" key="1">
    <source>
        <dbReference type="SAM" id="MobiDB-lite"/>
    </source>
</evidence>
<reference evidence="2 3" key="1">
    <citation type="submission" date="2014-04" db="EMBL/GenBank/DDBJ databases">
        <authorList>
            <consortium name="DOE Joint Genome Institute"/>
            <person name="Kuo A."/>
            <person name="Gay G."/>
            <person name="Dore J."/>
            <person name="Kohler A."/>
            <person name="Nagy L.G."/>
            <person name="Floudas D."/>
            <person name="Copeland A."/>
            <person name="Barry K.W."/>
            <person name="Cichocki N."/>
            <person name="Veneault-Fourrey C."/>
            <person name="LaButti K."/>
            <person name="Lindquist E.A."/>
            <person name="Lipzen A."/>
            <person name="Lundell T."/>
            <person name="Morin E."/>
            <person name="Murat C."/>
            <person name="Sun H."/>
            <person name="Tunlid A."/>
            <person name="Henrissat B."/>
            <person name="Grigoriev I.V."/>
            <person name="Hibbett D.S."/>
            <person name="Martin F."/>
            <person name="Nordberg H.P."/>
            <person name="Cantor M.N."/>
            <person name="Hua S.X."/>
        </authorList>
    </citation>
    <scope>NUCLEOTIDE SEQUENCE [LARGE SCALE GENOMIC DNA]</scope>
    <source>
        <strain evidence="3">h7</strain>
    </source>
</reference>
<dbReference type="GO" id="GO:0007015">
    <property type="term" value="P:actin filament organization"/>
    <property type="evidence" value="ECO:0007669"/>
    <property type="project" value="TreeGrafter"/>
</dbReference>
<protein>
    <recommendedName>
        <fullName evidence="4">DUF1899 domain-containing protein</fullName>
    </recommendedName>
</protein>
<dbReference type="STRING" id="686832.A0A0C3BCN3"/>
<name>A0A0C3BCN3_HEBCY</name>
<proteinExistence type="predicted"/>
<reference evidence="3" key="2">
    <citation type="submission" date="2015-01" db="EMBL/GenBank/DDBJ databases">
        <title>Evolutionary Origins and Diversification of the Mycorrhizal Mutualists.</title>
        <authorList>
            <consortium name="DOE Joint Genome Institute"/>
            <consortium name="Mycorrhizal Genomics Consortium"/>
            <person name="Kohler A."/>
            <person name="Kuo A."/>
            <person name="Nagy L.G."/>
            <person name="Floudas D."/>
            <person name="Copeland A."/>
            <person name="Barry K.W."/>
            <person name="Cichocki N."/>
            <person name="Veneault-Fourrey C."/>
            <person name="LaButti K."/>
            <person name="Lindquist E.A."/>
            <person name="Lipzen A."/>
            <person name="Lundell T."/>
            <person name="Morin E."/>
            <person name="Murat C."/>
            <person name="Riley R."/>
            <person name="Ohm R."/>
            <person name="Sun H."/>
            <person name="Tunlid A."/>
            <person name="Henrissat B."/>
            <person name="Grigoriev I.V."/>
            <person name="Hibbett D.S."/>
            <person name="Martin F."/>
        </authorList>
    </citation>
    <scope>NUCLEOTIDE SEQUENCE [LARGE SCALE GENOMIC DNA]</scope>
    <source>
        <strain evidence="3">h7</strain>
    </source>
</reference>
<feature type="compositionally biased region" description="Low complexity" evidence="1">
    <location>
        <begin position="158"/>
        <end position="218"/>
    </location>
</feature>
<dbReference type="InterPro" id="IPR015505">
    <property type="entry name" value="Coronin"/>
</dbReference>
<dbReference type="InterPro" id="IPR015943">
    <property type="entry name" value="WD40/YVTN_repeat-like_dom_sf"/>
</dbReference>
<dbReference type="HOGENOM" id="CLU_1012134_0_0_1"/>